<dbReference type="Pfam" id="PF00069">
    <property type="entry name" value="Pkinase"/>
    <property type="match status" value="1"/>
</dbReference>
<reference evidence="2" key="1">
    <citation type="submission" date="2011-10" db="EMBL/GenBank/DDBJ databases">
        <title>The Genome Sequence of Fusarium oxysporum HDV247.</title>
        <authorList>
            <consortium name="The Broad Institute Genome Sequencing Platform"/>
            <person name="Ma L.-J."/>
            <person name="Gale L.R."/>
            <person name="Schwartz D.C."/>
            <person name="Zhou S."/>
            <person name="Corby-Kistler H."/>
            <person name="Young S.K."/>
            <person name="Zeng Q."/>
            <person name="Gargeya S."/>
            <person name="Fitzgerald M."/>
            <person name="Haas B."/>
            <person name="Abouelleil A."/>
            <person name="Alvarado L."/>
            <person name="Arachchi H.M."/>
            <person name="Berlin A."/>
            <person name="Brown A."/>
            <person name="Chapman S.B."/>
            <person name="Chen Z."/>
            <person name="Dunbar C."/>
            <person name="Freedman E."/>
            <person name="Gearin G."/>
            <person name="Goldberg J."/>
            <person name="Griggs A."/>
            <person name="Gujja S."/>
            <person name="Heiman D."/>
            <person name="Howarth C."/>
            <person name="Larson L."/>
            <person name="Lui A."/>
            <person name="MacDonald P.J.P."/>
            <person name="Montmayeur A."/>
            <person name="Murphy C."/>
            <person name="Neiman D."/>
            <person name="Pearson M."/>
            <person name="Priest M."/>
            <person name="Roberts A."/>
            <person name="Saif S."/>
            <person name="Shea T."/>
            <person name="Shenoy N."/>
            <person name="Sisk P."/>
            <person name="Stolte C."/>
            <person name="Sykes S."/>
            <person name="Wortman J."/>
            <person name="Nusbaum C."/>
            <person name="Birren B."/>
        </authorList>
    </citation>
    <scope>NUCLEOTIDE SEQUENCE [LARGE SCALE GENOMIC DNA]</scope>
    <source>
        <strain evidence="2">HDV247</strain>
    </source>
</reference>
<gene>
    <name evidence="2" type="ORF">FOVG_17259</name>
</gene>
<sequence>MSMLKYKSQQSSGGNPIFVSTVHETPDELDWAGRGTSHVDFPADEVLPLSQGRFLGHGINGGVFETTVCGQTVAWKRRYCRRQIGAQDLREMDILKKIDGRHIIKLVGTYTHGPFLGLLLWPVAVCDLGTFLEDVDNLLKGPGDAGIDYQAMTQRLHSLGIDTTQNLDSAHYAALTRLKQSIGYTSSAIAYLHQRSIRHKDIKPSYILLSSAGLWVTDFGTSTDFSGISQSITQNGERGTPKYFAPEVAEYEPNGRSADIFSLGCVFLEMMGLCNGYSLKYLKSLRPKKDLSFQANLDHILHWFNFSGTEVKSVADQQLMALVREMLAPTAQERPTAARTVGAVVGRLLRACAEVIEANPAPSGICDYKNRKYASNAARTPHMAVLPPCTSCGGDHRGCPRFLSMYPILMAYAFSSFSIPASNTPIT</sequence>
<dbReference type="PANTHER" id="PTHR44167:SF24">
    <property type="entry name" value="SERINE_THREONINE-PROTEIN KINASE CHK2"/>
    <property type="match status" value="1"/>
</dbReference>
<protein>
    <submittedName>
        <fullName evidence="2">Serine/threonine protein kinase</fullName>
    </submittedName>
</protein>
<dbReference type="Proteomes" id="UP000030751">
    <property type="component" value="Unassembled WGS sequence"/>
</dbReference>
<dbReference type="Gene3D" id="1.10.510.10">
    <property type="entry name" value="Transferase(Phosphotransferase) domain 1"/>
    <property type="match status" value="1"/>
</dbReference>
<keyword evidence="2" id="KW-0418">Kinase</keyword>
<dbReference type="EMBL" id="JH651014">
    <property type="protein sequence ID" value="EXA31482.1"/>
    <property type="molecule type" value="Genomic_DNA"/>
</dbReference>
<dbReference type="OrthoDB" id="248923at2759"/>
<dbReference type="AlphaFoldDB" id="W9NNB5"/>
<dbReference type="HOGENOM" id="CLU_642566_0_0_1"/>
<proteinExistence type="predicted"/>
<dbReference type="GO" id="GO:0005634">
    <property type="term" value="C:nucleus"/>
    <property type="evidence" value="ECO:0007669"/>
    <property type="project" value="TreeGrafter"/>
</dbReference>
<evidence type="ECO:0000259" key="1">
    <source>
        <dbReference type="PROSITE" id="PS50011"/>
    </source>
</evidence>
<dbReference type="GO" id="GO:0044773">
    <property type="term" value="P:mitotic DNA damage checkpoint signaling"/>
    <property type="evidence" value="ECO:0007669"/>
    <property type="project" value="TreeGrafter"/>
</dbReference>
<keyword evidence="2" id="KW-0723">Serine/threonine-protein kinase</keyword>
<name>W9NNB5_FUSOX</name>
<dbReference type="InterPro" id="IPR000719">
    <property type="entry name" value="Prot_kinase_dom"/>
</dbReference>
<dbReference type="GO" id="GO:0004674">
    <property type="term" value="F:protein serine/threonine kinase activity"/>
    <property type="evidence" value="ECO:0007669"/>
    <property type="project" value="UniProtKB-KW"/>
</dbReference>
<dbReference type="CDD" id="cd00180">
    <property type="entry name" value="PKc"/>
    <property type="match status" value="1"/>
</dbReference>
<dbReference type="InterPro" id="IPR011009">
    <property type="entry name" value="Kinase-like_dom_sf"/>
</dbReference>
<dbReference type="PANTHER" id="PTHR44167">
    <property type="entry name" value="OVARIAN-SPECIFIC SERINE/THREONINE-PROTEIN KINASE LOK-RELATED"/>
    <property type="match status" value="1"/>
</dbReference>
<organism evidence="2">
    <name type="scientific">Fusarium oxysporum f. sp. pisi HDV247</name>
    <dbReference type="NCBI Taxonomy" id="1080344"/>
    <lineage>
        <taxon>Eukaryota</taxon>
        <taxon>Fungi</taxon>
        <taxon>Dikarya</taxon>
        <taxon>Ascomycota</taxon>
        <taxon>Pezizomycotina</taxon>
        <taxon>Sordariomycetes</taxon>
        <taxon>Hypocreomycetidae</taxon>
        <taxon>Hypocreales</taxon>
        <taxon>Nectriaceae</taxon>
        <taxon>Fusarium</taxon>
        <taxon>Fusarium oxysporum species complex</taxon>
    </lineage>
</organism>
<dbReference type="GO" id="GO:0005524">
    <property type="term" value="F:ATP binding"/>
    <property type="evidence" value="ECO:0007669"/>
    <property type="project" value="InterPro"/>
</dbReference>
<evidence type="ECO:0000313" key="2">
    <source>
        <dbReference type="EMBL" id="EXA31482.1"/>
    </source>
</evidence>
<feature type="domain" description="Protein kinase" evidence="1">
    <location>
        <begin position="49"/>
        <end position="349"/>
    </location>
</feature>
<dbReference type="SUPFAM" id="SSF56112">
    <property type="entry name" value="Protein kinase-like (PK-like)"/>
    <property type="match status" value="1"/>
</dbReference>
<accession>W9NNB5</accession>
<keyword evidence="2" id="KW-0808">Transferase</keyword>
<dbReference type="PROSITE" id="PS50011">
    <property type="entry name" value="PROTEIN_KINASE_DOM"/>
    <property type="match status" value="1"/>
</dbReference>
<reference evidence="2" key="2">
    <citation type="submission" date="2012-05" db="EMBL/GenBank/DDBJ databases">
        <title>Annotation of the Genome Sequence of Fusarium oxysporum HDV247.</title>
        <authorList>
            <consortium name="The Broad Institute Genomics Platform"/>
            <person name="Ma L.-J."/>
            <person name="Corby-Kistler H."/>
            <person name="Broz K."/>
            <person name="Gale L.R."/>
            <person name="Jonkers W."/>
            <person name="O'Donnell K."/>
            <person name="Ploetz R."/>
            <person name="Steinberg C."/>
            <person name="Schwartz D.C."/>
            <person name="VanEtten H."/>
            <person name="Zhou S."/>
            <person name="Young S.K."/>
            <person name="Zeng Q."/>
            <person name="Gargeya S."/>
            <person name="Fitzgerald M."/>
            <person name="Abouelleil A."/>
            <person name="Alvarado L."/>
            <person name="Chapman S.B."/>
            <person name="Gainer-Dewar J."/>
            <person name="Goldberg J."/>
            <person name="Griggs A."/>
            <person name="Gujja S."/>
            <person name="Hansen M."/>
            <person name="Howarth C."/>
            <person name="Imamovic A."/>
            <person name="Ireland A."/>
            <person name="Larimer J."/>
            <person name="McCowan C."/>
            <person name="Murphy C."/>
            <person name="Pearson M."/>
            <person name="Poon T.W."/>
            <person name="Priest M."/>
            <person name="Roberts A."/>
            <person name="Saif S."/>
            <person name="Shea T."/>
            <person name="Sykes S."/>
            <person name="Wortman J."/>
            <person name="Nusbaum C."/>
            <person name="Birren B."/>
        </authorList>
    </citation>
    <scope>NUCLEOTIDE SEQUENCE</scope>
    <source>
        <strain evidence="2">HDV247</strain>
    </source>
</reference>